<evidence type="ECO:0000256" key="2">
    <source>
        <dbReference type="ARBA" id="ARBA00022737"/>
    </source>
</evidence>
<dbReference type="Pfam" id="PF04082">
    <property type="entry name" value="Fungal_trans"/>
    <property type="match status" value="1"/>
</dbReference>
<dbReference type="SUPFAM" id="SSF57701">
    <property type="entry name" value="Zn2/Cys6 DNA-binding domain"/>
    <property type="match status" value="1"/>
</dbReference>
<dbReference type="Proteomes" id="UP000326565">
    <property type="component" value="Unassembled WGS sequence"/>
</dbReference>
<dbReference type="GO" id="GO:0000981">
    <property type="term" value="F:DNA-binding transcription factor activity, RNA polymerase II-specific"/>
    <property type="evidence" value="ECO:0007669"/>
    <property type="project" value="InterPro"/>
</dbReference>
<keyword evidence="5" id="KW-0805">Transcription regulation</keyword>
<evidence type="ECO:0000313" key="13">
    <source>
        <dbReference type="Proteomes" id="UP000326565"/>
    </source>
</evidence>
<dbReference type="OrthoDB" id="10018191at2759"/>
<feature type="domain" description="C2H2-type" evidence="11">
    <location>
        <begin position="10"/>
        <end position="37"/>
    </location>
</feature>
<keyword evidence="7" id="KW-0804">Transcription</keyword>
<dbReference type="InterPro" id="IPR036864">
    <property type="entry name" value="Zn2-C6_fun-type_DNA-bd_sf"/>
</dbReference>
<reference evidence="12 13" key="1">
    <citation type="submission" date="2019-04" db="EMBL/GenBank/DDBJ databases">
        <title>Friends and foes A comparative genomics study of 23 Aspergillus species from section Flavi.</title>
        <authorList>
            <consortium name="DOE Joint Genome Institute"/>
            <person name="Kjaerbolling I."/>
            <person name="Vesth T."/>
            <person name="Frisvad J.C."/>
            <person name="Nybo J.L."/>
            <person name="Theobald S."/>
            <person name="Kildgaard S."/>
            <person name="Isbrandt T."/>
            <person name="Kuo A."/>
            <person name="Sato A."/>
            <person name="Lyhne E.K."/>
            <person name="Kogle M.E."/>
            <person name="Wiebenga A."/>
            <person name="Kun R.S."/>
            <person name="Lubbers R.J."/>
            <person name="Makela M.R."/>
            <person name="Barry K."/>
            <person name="Chovatia M."/>
            <person name="Clum A."/>
            <person name="Daum C."/>
            <person name="Haridas S."/>
            <person name="He G."/>
            <person name="LaButti K."/>
            <person name="Lipzen A."/>
            <person name="Mondo S."/>
            <person name="Riley R."/>
            <person name="Salamov A."/>
            <person name="Simmons B.A."/>
            <person name="Magnuson J.K."/>
            <person name="Henrissat B."/>
            <person name="Mortensen U.H."/>
            <person name="Larsen T.O."/>
            <person name="Devries R.P."/>
            <person name="Grigoriev I.V."/>
            <person name="Machida M."/>
            <person name="Baker S.E."/>
            <person name="Andersen M.R."/>
        </authorList>
    </citation>
    <scope>NUCLEOTIDE SEQUENCE [LARGE SCALE GENOMIC DNA]</scope>
    <source>
        <strain evidence="12 13">CBS 151.66</strain>
    </source>
</reference>
<keyword evidence="6" id="KW-0238">DNA-binding</keyword>
<dbReference type="Pfam" id="PF00172">
    <property type="entry name" value="Zn_clus"/>
    <property type="match status" value="1"/>
</dbReference>
<gene>
    <name evidence="12" type="ORF">BDV29DRAFT_92665</name>
</gene>
<keyword evidence="1" id="KW-0479">Metal-binding</keyword>
<dbReference type="Pfam" id="PF00096">
    <property type="entry name" value="zf-C2H2"/>
    <property type="match status" value="1"/>
</dbReference>
<dbReference type="InterPro" id="IPR001138">
    <property type="entry name" value="Zn2Cys6_DnaBD"/>
</dbReference>
<proteinExistence type="predicted"/>
<evidence type="ECO:0000256" key="7">
    <source>
        <dbReference type="ARBA" id="ARBA00023163"/>
    </source>
</evidence>
<dbReference type="PROSITE" id="PS00028">
    <property type="entry name" value="ZINC_FINGER_C2H2_1"/>
    <property type="match status" value="2"/>
</dbReference>
<keyword evidence="13" id="KW-1185">Reference proteome</keyword>
<dbReference type="SMART" id="SM00355">
    <property type="entry name" value="ZnF_C2H2"/>
    <property type="match status" value="2"/>
</dbReference>
<evidence type="ECO:0000256" key="4">
    <source>
        <dbReference type="ARBA" id="ARBA00022833"/>
    </source>
</evidence>
<dbReference type="InterPro" id="IPR013087">
    <property type="entry name" value="Znf_C2H2_type"/>
</dbReference>
<keyword evidence="8" id="KW-0539">Nucleus</keyword>
<dbReference type="PROSITE" id="PS50157">
    <property type="entry name" value="ZINC_FINGER_C2H2_2"/>
    <property type="match status" value="2"/>
</dbReference>
<dbReference type="FunFam" id="3.30.160.60:FF:000100">
    <property type="entry name" value="Zinc finger 45-like"/>
    <property type="match status" value="1"/>
</dbReference>
<dbReference type="CDD" id="cd00067">
    <property type="entry name" value="GAL4"/>
    <property type="match status" value="1"/>
</dbReference>
<evidence type="ECO:0000256" key="9">
    <source>
        <dbReference type="PROSITE-ProRule" id="PRU00042"/>
    </source>
</evidence>
<dbReference type="PROSITE" id="PS50048">
    <property type="entry name" value="ZN2_CY6_FUNGAL_2"/>
    <property type="match status" value="1"/>
</dbReference>
<evidence type="ECO:0008006" key="14">
    <source>
        <dbReference type="Google" id="ProtNLM"/>
    </source>
</evidence>
<dbReference type="SUPFAM" id="SSF57667">
    <property type="entry name" value="beta-beta-alpha zinc fingers"/>
    <property type="match status" value="1"/>
</dbReference>
<dbReference type="CDD" id="cd12148">
    <property type="entry name" value="fungal_TF_MHR"/>
    <property type="match status" value="1"/>
</dbReference>
<dbReference type="InterPro" id="IPR007219">
    <property type="entry name" value="XnlR_reg_dom"/>
</dbReference>
<evidence type="ECO:0000256" key="5">
    <source>
        <dbReference type="ARBA" id="ARBA00023015"/>
    </source>
</evidence>
<evidence type="ECO:0000256" key="1">
    <source>
        <dbReference type="ARBA" id="ARBA00022723"/>
    </source>
</evidence>
<evidence type="ECO:0000256" key="8">
    <source>
        <dbReference type="ARBA" id="ARBA00023242"/>
    </source>
</evidence>
<sequence length="436" mass="48596">MEGRERLLNKECDVCHRRFTRSEHLIRHRRTHTKERPFACEDCGKSFPRHDVKNLHIRRFHPWRLQQQGHHQQFPEDSQKSRVRVACNNCRRRKIRCSSSIPCAQCSGSALLCTNSSLGPNSENIPTLIPDSERHEARSQLETPLLAGAEVNSEGGIHPLNSFGSIMAEHEAGLADDFGPTDIPGSTGVALYDTSWLTTPVDNAFWLDTAYQEYTTALNTLPVFAATSNCNSPGPASIPQMTSISSGCAGQLPCWSLGVDNDQAWQCSKPPSLEIYDRDVVNVFLNIFHDHIPAFFPIFKDNPPLDVNRPDYYLSMAAVGALYCSVEGSYEIARAMYNDARRMILEAASSLVHATESSSDLDNALIDVRIFLLLEIYGLCSGDRRSYELAEAHHVDLHFSWPFNGSAPSRFTRSGAANQVKTSGSWSLYTPSNCTE</sequence>
<dbReference type="AlphaFoldDB" id="A0A5N5WJ79"/>
<keyword evidence="4" id="KW-0862">Zinc</keyword>
<feature type="domain" description="Zn(2)-C6 fungal-type" evidence="10">
    <location>
        <begin position="86"/>
        <end position="115"/>
    </location>
</feature>
<evidence type="ECO:0000259" key="11">
    <source>
        <dbReference type="PROSITE" id="PS50157"/>
    </source>
</evidence>
<dbReference type="Gene3D" id="4.10.240.10">
    <property type="entry name" value="Zn(2)-C6 fungal-type DNA-binding domain"/>
    <property type="match status" value="1"/>
</dbReference>
<dbReference type="SMART" id="SM00066">
    <property type="entry name" value="GAL4"/>
    <property type="match status" value="1"/>
</dbReference>
<dbReference type="PROSITE" id="PS00463">
    <property type="entry name" value="ZN2_CY6_FUNGAL_1"/>
    <property type="match status" value="1"/>
</dbReference>
<organism evidence="12 13">
    <name type="scientific">Aspergillus leporis</name>
    <dbReference type="NCBI Taxonomy" id="41062"/>
    <lineage>
        <taxon>Eukaryota</taxon>
        <taxon>Fungi</taxon>
        <taxon>Dikarya</taxon>
        <taxon>Ascomycota</taxon>
        <taxon>Pezizomycotina</taxon>
        <taxon>Eurotiomycetes</taxon>
        <taxon>Eurotiomycetidae</taxon>
        <taxon>Eurotiales</taxon>
        <taxon>Aspergillaceae</taxon>
        <taxon>Aspergillus</taxon>
        <taxon>Aspergillus subgen. Circumdati</taxon>
    </lineage>
</organism>
<dbReference type="GO" id="GO:0003677">
    <property type="term" value="F:DNA binding"/>
    <property type="evidence" value="ECO:0007669"/>
    <property type="project" value="UniProtKB-KW"/>
</dbReference>
<dbReference type="FunFam" id="3.30.160.60:FF:000446">
    <property type="entry name" value="Zinc finger protein"/>
    <property type="match status" value="1"/>
</dbReference>
<dbReference type="PANTHER" id="PTHR47660:SF2">
    <property type="entry name" value="TRANSCRIPTION FACTOR WITH C2H2 AND ZN(2)-CYS(6) DNA BINDING DOMAIN (EUROFUNG)"/>
    <property type="match status" value="1"/>
</dbReference>
<feature type="domain" description="C2H2-type" evidence="11">
    <location>
        <begin position="38"/>
        <end position="61"/>
    </location>
</feature>
<dbReference type="InterPro" id="IPR036236">
    <property type="entry name" value="Znf_C2H2_sf"/>
</dbReference>
<evidence type="ECO:0000259" key="10">
    <source>
        <dbReference type="PROSITE" id="PS50048"/>
    </source>
</evidence>
<dbReference type="Gene3D" id="3.30.160.60">
    <property type="entry name" value="Classic Zinc Finger"/>
    <property type="match status" value="2"/>
</dbReference>
<dbReference type="GO" id="GO:0008270">
    <property type="term" value="F:zinc ion binding"/>
    <property type="evidence" value="ECO:0007669"/>
    <property type="project" value="UniProtKB-KW"/>
</dbReference>
<evidence type="ECO:0000256" key="6">
    <source>
        <dbReference type="ARBA" id="ARBA00023125"/>
    </source>
</evidence>
<keyword evidence="2" id="KW-0677">Repeat</keyword>
<evidence type="ECO:0000256" key="3">
    <source>
        <dbReference type="ARBA" id="ARBA00022771"/>
    </source>
</evidence>
<keyword evidence="3 9" id="KW-0863">Zinc-finger</keyword>
<evidence type="ECO:0000313" key="12">
    <source>
        <dbReference type="EMBL" id="KAB8067344.1"/>
    </source>
</evidence>
<dbReference type="GO" id="GO:0009893">
    <property type="term" value="P:positive regulation of metabolic process"/>
    <property type="evidence" value="ECO:0007669"/>
    <property type="project" value="UniProtKB-ARBA"/>
</dbReference>
<protein>
    <recommendedName>
        <fullName evidence="14">Zn(2)-C6 fungal-type domain-containing protein</fullName>
    </recommendedName>
</protein>
<dbReference type="EMBL" id="ML732503">
    <property type="protein sequence ID" value="KAB8067344.1"/>
    <property type="molecule type" value="Genomic_DNA"/>
</dbReference>
<accession>A0A5N5WJ79</accession>
<name>A0A5N5WJ79_9EURO</name>
<dbReference type="PANTHER" id="PTHR47660">
    <property type="entry name" value="TRANSCRIPTION FACTOR WITH C2H2 AND ZN(2)-CYS(6) DNA BINDING DOMAIN (EUROFUNG)-RELATED-RELATED"/>
    <property type="match status" value="1"/>
</dbReference>